<keyword evidence="1" id="KW-0511">Multifunctional enzyme</keyword>
<comment type="domain">
    <text evidence="1">The N-terminus zinc finger domain is essential for delivering the primed DNA template to the DNA polymerase. The central core domain contains the primase activity. The C-terminus region is responsible for the helicase activity and binds 1 Mg(2+)-dTTP.</text>
</comment>
<dbReference type="InterPro" id="IPR013237">
    <property type="entry name" value="Phage_T7_Gp4_N"/>
</dbReference>
<keyword evidence="1" id="KW-0808">Transferase</keyword>
<dbReference type="SMART" id="SM00493">
    <property type="entry name" value="TOPRIM"/>
    <property type="match status" value="1"/>
</dbReference>
<feature type="binding site" evidence="1">
    <location>
        <position position="188"/>
    </location>
    <ligand>
        <name>Mg(2+)</name>
        <dbReference type="ChEBI" id="CHEBI:18420"/>
        <label>1</label>
        <note>catalytic</note>
    </ligand>
</feature>
<dbReference type="PANTHER" id="PTHR12873:SF0">
    <property type="entry name" value="TWINKLE MTDNA HELICASE"/>
    <property type="match status" value="1"/>
</dbReference>
<dbReference type="Gene3D" id="3.40.1360.10">
    <property type="match status" value="1"/>
</dbReference>
<reference evidence="3" key="2">
    <citation type="submission" date="2015-03" db="EMBL/GenBank/DDBJ databases">
        <authorList>
            <person name="Chow C.-E.T."/>
            <person name="Winget D.M."/>
            <person name="White R.A.III."/>
            <person name="Hallam S.J."/>
            <person name="Suttle C.A."/>
        </authorList>
    </citation>
    <scope>NUCLEOTIDE SEQUENCE</scope>
    <source>
        <strain evidence="3">Oxic3_4</strain>
    </source>
</reference>
<keyword evidence="1" id="KW-0863">Zinc-finger</keyword>
<feature type="binding site" evidence="1">
    <location>
        <position position="18"/>
    </location>
    <ligand>
        <name>Zn(2+)</name>
        <dbReference type="ChEBI" id="CHEBI:29105"/>
    </ligand>
</feature>
<keyword evidence="1" id="KW-0548">Nucleotidyltransferase</keyword>
<dbReference type="InterPro" id="IPR034154">
    <property type="entry name" value="TOPRIM_DnaG/twinkle"/>
</dbReference>
<protein>
    <recommendedName>
        <fullName evidence="1">DNA helicase/primase</fullName>
        <ecNumber evidence="1">2.7.7.-</ecNumber>
        <ecNumber evidence="1">3.6.4.12</ecNumber>
    </recommendedName>
</protein>
<keyword evidence="1" id="KW-0067">ATP-binding</keyword>
<dbReference type="GO" id="GO:0003899">
    <property type="term" value="F:DNA-directed RNA polymerase activity"/>
    <property type="evidence" value="ECO:0007669"/>
    <property type="project" value="UniProtKB-UniRule"/>
</dbReference>
<keyword evidence="1" id="KW-0862">Zinc</keyword>
<dbReference type="GO" id="GO:0008270">
    <property type="term" value="F:zinc ion binding"/>
    <property type="evidence" value="ECO:0007669"/>
    <property type="project" value="UniProtKB-UniRule"/>
</dbReference>
<organism evidence="3">
    <name type="scientific">uncultured marine virus</name>
    <dbReference type="NCBI Taxonomy" id="186617"/>
    <lineage>
        <taxon>Viruses</taxon>
        <taxon>environmental samples</taxon>
    </lineage>
</organism>
<keyword evidence="1" id="KW-0547">Nucleotide-binding</keyword>
<dbReference type="GO" id="GO:0016787">
    <property type="term" value="F:hydrolase activity"/>
    <property type="evidence" value="ECO:0007669"/>
    <property type="project" value="UniProtKB-KW"/>
</dbReference>
<feature type="binding site" evidence="1">
    <location>
        <position position="37"/>
    </location>
    <ligand>
        <name>Zn(2+)</name>
        <dbReference type="ChEBI" id="CHEBI:29105"/>
    </ligand>
</feature>
<feature type="site" description="dTTP/dATP binding" evidence="1">
    <location>
        <position position="493"/>
    </location>
</feature>
<feature type="binding site" evidence="1">
    <location>
        <position position="219"/>
    </location>
    <ligand>
        <name>Mg(2+)</name>
        <dbReference type="ChEBI" id="CHEBI:18420"/>
        <label>2</label>
    </ligand>
</feature>
<comment type="similarity">
    <text evidence="1">Belongs to the Teseptimavirus DNA helicase/primase family.</text>
</comment>
<dbReference type="GO" id="GO:0039693">
    <property type="term" value="P:viral DNA genome replication"/>
    <property type="evidence" value="ECO:0007669"/>
    <property type="project" value="UniProtKB-UniRule"/>
</dbReference>
<dbReference type="InterPro" id="IPR007694">
    <property type="entry name" value="DNA_helicase_DnaB-like_C"/>
</dbReference>
<dbReference type="EC" id="2.7.7.-" evidence="1"/>
<proteinExistence type="inferred from homology"/>
<dbReference type="EMBL" id="KR029610">
    <property type="protein sequence ID" value="AKH48864.1"/>
    <property type="molecule type" value="Genomic_DNA"/>
</dbReference>
<dbReference type="PANTHER" id="PTHR12873">
    <property type="entry name" value="T7-LIKE MITOCHONDRIAL DNA HELICASE"/>
    <property type="match status" value="1"/>
</dbReference>
<dbReference type="GO" id="GO:0043139">
    <property type="term" value="F:5'-3' DNA helicase activity"/>
    <property type="evidence" value="ECO:0007669"/>
    <property type="project" value="InterPro"/>
</dbReference>
<dbReference type="SUPFAM" id="SSF57783">
    <property type="entry name" value="Zinc beta-ribbon"/>
    <property type="match status" value="1"/>
</dbReference>
<dbReference type="GO" id="GO:0003697">
    <property type="term" value="F:single-stranded DNA binding"/>
    <property type="evidence" value="ECO:0007669"/>
    <property type="project" value="InterPro"/>
</dbReference>
<dbReference type="SUPFAM" id="SSF52540">
    <property type="entry name" value="P-loop containing nucleoside triphosphate hydrolases"/>
    <property type="match status" value="1"/>
</dbReference>
<reference evidence="3" key="1">
    <citation type="journal article" date="2015" name="Front. Microbiol.">
        <title>Combining genomic sequencing methods to explore viral diversity and reveal potential virus-host interactions.</title>
        <authorList>
            <person name="Chow C.E."/>
            <person name="Winget D.M."/>
            <person name="White R.A.III."/>
            <person name="Hallam S.J."/>
            <person name="Suttle C.A."/>
        </authorList>
    </citation>
    <scope>NUCLEOTIDE SEQUENCE</scope>
    <source>
        <strain evidence="3">Oxic3_4</strain>
    </source>
</reference>
<dbReference type="SMART" id="SM00778">
    <property type="entry name" value="Prim_Zn_Ribbon"/>
    <property type="match status" value="1"/>
</dbReference>
<feature type="binding site" evidence="1">
    <location>
        <position position="15"/>
    </location>
    <ligand>
        <name>Zn(2+)</name>
        <dbReference type="ChEBI" id="CHEBI:29105"/>
    </ligand>
</feature>
<feature type="site" description="dTTP/dATP binding" evidence="1">
    <location>
        <position position="506"/>
    </location>
</feature>
<feature type="domain" description="SF4 helicase" evidence="2">
    <location>
        <begin position="259"/>
        <end position="519"/>
    </location>
</feature>
<keyword evidence="1" id="KW-0378">Hydrolase</keyword>
<dbReference type="InterPro" id="IPR027417">
    <property type="entry name" value="P-loop_NTPase"/>
</dbReference>
<dbReference type="GO" id="GO:0005524">
    <property type="term" value="F:ATP binding"/>
    <property type="evidence" value="ECO:0007669"/>
    <property type="project" value="UniProtKB-UniRule"/>
</dbReference>
<name>A0A0F7L8C3_9VIRU</name>
<comment type="function">
    <text evidence="1">ATP-dependent DNA helicase and primase essential for viral DNA replication and recombination. The helicase moves 5' -&gt; 3' on the lagging strand template, unwinding the DNA duplex ahead of the leading strand polymerase at the replication fork and generating ssDNA for both leading and lagging strand synthesis. ATP or dTTP hydrolysis propels each helicase domain to translocate sequentially along DNA. Mediates strand transfer when a joint molecule is available and participates in recombinational DNA repair through its role in strand exchange. Primase activity synthesizes short RNA primers at the sequence 5'-GTC-3' on the lagging strand that the polymerase elongates using dNTPs and providing the primase is still present.</text>
</comment>
<keyword evidence="1" id="KW-0460">Magnesium</keyword>
<dbReference type="HAMAP" id="MF_04154">
    <property type="entry name" value="Helic_Prim_T7"/>
    <property type="match status" value="1"/>
</dbReference>
<feature type="binding site" evidence="1">
    <location>
        <position position="139"/>
    </location>
    <ligand>
        <name>Mg(2+)</name>
        <dbReference type="ChEBI" id="CHEBI:18420"/>
        <label>1</label>
        <note>catalytic</note>
    </ligand>
</feature>
<dbReference type="CDD" id="cd19483">
    <property type="entry name" value="RecA-like_Gp4D_helicase"/>
    <property type="match status" value="1"/>
</dbReference>
<keyword evidence="1" id="KW-0235">DNA replication</keyword>
<sequence>MDADTGNEFVRHEPCESCGSSDAFAVYTDGGGYCFSCGHHRKGDSDYVPSTKSKSMISYEGDFAGIRSRKLTEDTCKKFNVRVSEGPVIRFPYYSEAGRVAAYKERPLEKEFKWVGKNEDKQLFGQQLFGSGRTIVITEGELDALSVWQARPKWPVVSVPNGAQGAKKALQNQLTYLMGFEEIILMFDSDEAGTAAAEECVALFPSDKVYLASLGTYKDASEALVAGDGEAIRQAIWNKRTYSPQTIIDGRDLFDLVSTPLHGRDADYPYDDLNSVTGGLRLGELVTLTAGSGTGKSTLCGEIAVSLINQGHSIGYIALEESVKRTGLRLMTVAANKPLHLNNEIPSDDLRAAFDATVGSGNCYLRDGFGSVDPDALLNDIRYLVKTNEVNWIILDHLSILLSGNESTDERKMIDIVMTKLRSFVEETGIGLILISHLKRIQGDKGHEDGARVSMSQLRGSQSIAQLSDLVVALERDITSGGNAAKLVVLKNRHSGKTGPAGNLAYIEATGRLQTNLNFNPESTDSPVSYDDF</sequence>
<dbReference type="SUPFAM" id="SSF56731">
    <property type="entry name" value="DNA primase core"/>
    <property type="match status" value="1"/>
</dbReference>
<feature type="site" description="dTTP/dATP binding" evidence="1">
    <location>
        <position position="476"/>
    </location>
</feature>
<dbReference type="Pfam" id="PF03796">
    <property type="entry name" value="DnaB_C"/>
    <property type="match status" value="1"/>
</dbReference>
<dbReference type="Gene3D" id="2.20.25.180">
    <property type="match status" value="1"/>
</dbReference>
<dbReference type="Gene3D" id="2.20.25.10">
    <property type="match status" value="1"/>
</dbReference>
<comment type="caution">
    <text evidence="1">Lacks conserved residue(s) required for the propagation of feature annotation.</text>
</comment>
<dbReference type="GO" id="GO:0006269">
    <property type="term" value="P:DNA replication, synthesis of primer"/>
    <property type="evidence" value="ECO:0007669"/>
    <property type="project" value="UniProtKB-KW"/>
</dbReference>
<keyword evidence="1" id="KW-0479">Metal-binding</keyword>
<dbReference type="Pfam" id="PF13155">
    <property type="entry name" value="Toprim_2"/>
    <property type="match status" value="1"/>
</dbReference>
<feature type="site" description="dTTP/dATP binding" evidence="1">
    <location>
        <position position="437"/>
    </location>
</feature>
<dbReference type="CDD" id="cd01029">
    <property type="entry name" value="TOPRIM_primases"/>
    <property type="match status" value="1"/>
</dbReference>
<dbReference type="InterPro" id="IPR046394">
    <property type="entry name" value="Helic_Prim_T7"/>
</dbReference>
<keyword evidence="1" id="KW-0347">Helicase</keyword>
<dbReference type="InterPro" id="IPR006171">
    <property type="entry name" value="TOPRIM_dom"/>
</dbReference>
<feature type="binding site" evidence="1">
    <location>
        <begin position="290"/>
        <end position="297"/>
    </location>
    <ligand>
        <name>ATP</name>
        <dbReference type="ChEBI" id="CHEBI:30616"/>
    </ligand>
</feature>
<keyword evidence="1" id="KW-0639">Primosome</keyword>
<comment type="subunit">
    <text evidence="1">Homohexamer. Assembles as a hexamer onto linear or circular ssDNA in the presence of ATP or dTTP. Interacts (via C-terminus) with the viral DNA polymerase that is bound to DNA; this interaction is essential to initiate leading-strand DNA synthesis. The priming complex consists of 2 DNA polymerases and 1 helicase-primase hexamer that assemble on the DNA template. Interacts with the single-stranded DNA-binding protein. Part of the replicase complex that includes the DNA polymerase, the primase/helicase and the single-stranded DNA binding protein.</text>
</comment>
<accession>A0A0F7L8C3</accession>
<dbReference type="EC" id="3.6.4.12" evidence="1"/>
<evidence type="ECO:0000256" key="1">
    <source>
        <dbReference type="HAMAP-Rule" id="MF_04154"/>
    </source>
</evidence>
<feature type="zinc finger region" description="C4-like; zinc ribbon fold" evidence="1">
    <location>
        <begin position="15"/>
        <end position="37"/>
    </location>
</feature>
<dbReference type="PROSITE" id="PS51199">
    <property type="entry name" value="SF4_HELICASE"/>
    <property type="match status" value="1"/>
</dbReference>
<comment type="cofactor">
    <cofactor evidence="1">
        <name>Mg(2+)</name>
        <dbReference type="ChEBI" id="CHEBI:18420"/>
    </cofactor>
    <text evidence="1">Binds 2 Mg(2+), one of which is catalytic.</text>
</comment>
<dbReference type="Gene3D" id="3.40.50.300">
    <property type="entry name" value="P-loop containing nucleotide triphosphate hydrolases"/>
    <property type="match status" value="1"/>
</dbReference>
<evidence type="ECO:0000259" key="2">
    <source>
        <dbReference type="PROSITE" id="PS51199"/>
    </source>
</evidence>
<comment type="catalytic activity">
    <reaction evidence="1">
        <text>ATP + H2O = ADP + phosphate + H(+)</text>
        <dbReference type="Rhea" id="RHEA:13065"/>
        <dbReference type="ChEBI" id="CHEBI:15377"/>
        <dbReference type="ChEBI" id="CHEBI:15378"/>
        <dbReference type="ChEBI" id="CHEBI:30616"/>
        <dbReference type="ChEBI" id="CHEBI:43474"/>
        <dbReference type="ChEBI" id="CHEBI:456216"/>
        <dbReference type="EC" id="3.6.4.12"/>
    </reaction>
</comment>
<dbReference type="InterPro" id="IPR027032">
    <property type="entry name" value="Twinkle-like"/>
</dbReference>
<evidence type="ECO:0000313" key="3">
    <source>
        <dbReference type="EMBL" id="AKH48864.1"/>
    </source>
</evidence>
<feature type="binding site" evidence="1">
    <location>
        <position position="34"/>
    </location>
    <ligand>
        <name>Zn(2+)</name>
        <dbReference type="ChEBI" id="CHEBI:29105"/>
    </ligand>
</feature>
<keyword evidence="1" id="KW-1194">Viral DNA replication</keyword>